<evidence type="ECO:0000313" key="3">
    <source>
        <dbReference type="Proteomes" id="UP000027153"/>
    </source>
</evidence>
<dbReference type="PANTHER" id="PTHR33360">
    <property type="entry name" value="TRANSPOSASE FOR INSERTION SEQUENCE ELEMENT IS200"/>
    <property type="match status" value="1"/>
</dbReference>
<dbReference type="GO" id="GO:0006313">
    <property type="term" value="P:DNA transposition"/>
    <property type="evidence" value="ECO:0007669"/>
    <property type="project" value="InterPro"/>
</dbReference>
<dbReference type="Gene3D" id="3.30.70.1290">
    <property type="entry name" value="Transposase IS200-like"/>
    <property type="match status" value="1"/>
</dbReference>
<dbReference type="InterPro" id="IPR002686">
    <property type="entry name" value="Transposase_17"/>
</dbReference>
<organism evidence="2 3">
    <name type="scientific">Candidatus Methanoperedens nitratireducens</name>
    <dbReference type="NCBI Taxonomy" id="1392998"/>
    <lineage>
        <taxon>Archaea</taxon>
        <taxon>Methanobacteriati</taxon>
        <taxon>Methanobacteriota</taxon>
        <taxon>Stenosarchaea group</taxon>
        <taxon>Methanomicrobia</taxon>
        <taxon>Methanosarcinales</taxon>
        <taxon>ANME-2 cluster</taxon>
        <taxon>Candidatus Methanoperedentaceae</taxon>
        <taxon>Candidatus Methanoperedens</taxon>
    </lineage>
</organism>
<dbReference type="NCBIfam" id="NF033573">
    <property type="entry name" value="transpos_IS200"/>
    <property type="match status" value="1"/>
</dbReference>
<name>A0A062UTJ4_9EURY</name>
<dbReference type="InterPro" id="IPR036515">
    <property type="entry name" value="Transposase_17_sf"/>
</dbReference>
<keyword evidence="3" id="KW-1185">Reference proteome</keyword>
<proteinExistence type="predicted"/>
<protein>
    <submittedName>
        <fullName evidence="2">Transposase</fullName>
    </submittedName>
</protein>
<dbReference type="AlphaFoldDB" id="A0A062UTJ4"/>
<feature type="domain" description="Transposase IS200-like" evidence="1">
    <location>
        <begin position="15"/>
        <end position="132"/>
    </location>
</feature>
<dbReference type="GO" id="GO:0003677">
    <property type="term" value="F:DNA binding"/>
    <property type="evidence" value="ECO:0007669"/>
    <property type="project" value="InterPro"/>
</dbReference>
<dbReference type="Pfam" id="PF01797">
    <property type="entry name" value="Y1_Tnp"/>
    <property type="match status" value="1"/>
</dbReference>
<dbReference type="SMART" id="SM01321">
    <property type="entry name" value="Y1_Tnp"/>
    <property type="match status" value="1"/>
</dbReference>
<dbReference type="PANTHER" id="PTHR33360:SF2">
    <property type="entry name" value="TRANSPOSASE FOR INSERTION SEQUENCE ELEMENT IS200"/>
    <property type="match status" value="1"/>
</dbReference>
<reference evidence="2 3" key="1">
    <citation type="journal article" date="2013" name="Nature">
        <title>Anaerobic oxidation of methane coupled to nitrate reduction in a novel archaeal lineage.</title>
        <authorList>
            <person name="Haroon M.F."/>
            <person name="Hu S."/>
            <person name="Shi Y."/>
            <person name="Imelfort M."/>
            <person name="Keller J."/>
            <person name="Hugenholtz P."/>
            <person name="Yuan Z."/>
            <person name="Tyson G.W."/>
        </authorList>
    </citation>
    <scope>NUCLEOTIDE SEQUENCE [LARGE SCALE GENOMIC DNA]</scope>
    <source>
        <strain evidence="2 3">ANME-2d</strain>
    </source>
</reference>
<dbReference type="RefSeq" id="WP_048093878.1">
    <property type="nucleotide sequence ID" value="NZ_JMIY01000008.1"/>
</dbReference>
<comment type="caution">
    <text evidence="2">The sequence shown here is derived from an EMBL/GenBank/DDBJ whole genome shotgun (WGS) entry which is preliminary data.</text>
</comment>
<evidence type="ECO:0000259" key="1">
    <source>
        <dbReference type="SMART" id="SM01321"/>
    </source>
</evidence>
<dbReference type="OrthoDB" id="92826at2157"/>
<dbReference type="SUPFAM" id="SSF143422">
    <property type="entry name" value="Transposase IS200-like"/>
    <property type="match status" value="1"/>
</dbReference>
<sequence length="146" mass="16890">MSDRKMELRHDRHTVSLLSDHMVFATKYRGKILVDDVAMIAEGIICKTCVEMGIEIIEIAVNPDHVHIFFRYPPKYSLSYIAKKLKGVSSKRLRDEFPHLKEWCGDHLWAPSCFHGSVGNGWEVVSKYIETQDVHHAKNAIYRPRP</sequence>
<dbReference type="GO" id="GO:0004803">
    <property type="term" value="F:transposase activity"/>
    <property type="evidence" value="ECO:0007669"/>
    <property type="project" value="InterPro"/>
</dbReference>
<gene>
    <name evidence="2" type="ORF">ANME2D_03281</name>
</gene>
<dbReference type="EMBL" id="JMIY01000008">
    <property type="protein sequence ID" value="KCZ70366.1"/>
    <property type="molecule type" value="Genomic_DNA"/>
</dbReference>
<dbReference type="Proteomes" id="UP000027153">
    <property type="component" value="Unassembled WGS sequence"/>
</dbReference>
<accession>A0A062UTJ4</accession>
<evidence type="ECO:0000313" key="2">
    <source>
        <dbReference type="EMBL" id="KCZ70366.1"/>
    </source>
</evidence>